<dbReference type="PANTHER" id="PTHR32502:SF12">
    <property type="entry name" value="D-TAGATOSE-1,6-BISPHOSPHATE ALDOLASE SUBUNIT GATZ"/>
    <property type="match status" value="1"/>
</dbReference>
<sequence>MKTLIARHKAGEHIGICSVCSAHPLVIEAALAFDRNSTRKVLIEATSNQVNQFGGYTGMTPADFREFVFTIADKVGFARERIILGGDHLGPNCWQQENADAAMEKSVELVKAYVRAGFSKIHLDASMSCAGIPYR</sequence>
<protein>
    <submittedName>
        <fullName evidence="2">Putative tagatose 6-phosphate kinase</fullName>
        <ecNumber evidence="2">2.7.1.144</ecNumber>
    </submittedName>
</protein>
<comment type="pathway">
    <text evidence="1">Carbohydrate metabolism; D-tagatose 6-phosphate degradation; D-glyceraldehyde 3-phosphate and glycerone phosphate from D-tagatose 6-phosphate: step 2/2.</text>
</comment>
<name>A0A377D5T7_ECOLX</name>
<dbReference type="GO" id="GO:0009401">
    <property type="term" value="P:phosphoenolpyruvate-dependent sugar phosphotransferase system"/>
    <property type="evidence" value="ECO:0007669"/>
    <property type="project" value="TreeGrafter"/>
</dbReference>
<dbReference type="InterPro" id="IPR012062">
    <property type="entry name" value="GatZ/KbaZ-like"/>
</dbReference>
<evidence type="ECO:0000313" key="3">
    <source>
        <dbReference type="Proteomes" id="UP000254174"/>
    </source>
</evidence>
<keyword evidence="2" id="KW-0808">Transferase</keyword>
<dbReference type="InterPro" id="IPR013785">
    <property type="entry name" value="Aldolase_TIM"/>
</dbReference>
<dbReference type="UniPathway" id="UPA00704">
    <property type="reaction ID" value="UER00716"/>
</dbReference>
<dbReference type="Pfam" id="PF08013">
    <property type="entry name" value="GatZ_KbaZ-like"/>
    <property type="match status" value="1"/>
</dbReference>
<dbReference type="EMBL" id="UGFC01000006">
    <property type="protein sequence ID" value="STM16464.1"/>
    <property type="molecule type" value="Genomic_DNA"/>
</dbReference>
<evidence type="ECO:0000256" key="1">
    <source>
        <dbReference type="ARBA" id="ARBA00005191"/>
    </source>
</evidence>
<evidence type="ECO:0000313" key="2">
    <source>
        <dbReference type="EMBL" id="STM16464.1"/>
    </source>
</evidence>
<dbReference type="InterPro" id="IPR050303">
    <property type="entry name" value="GatZ_KbaZ_carbometab"/>
</dbReference>
<dbReference type="EC" id="2.7.1.144" evidence="2"/>
<dbReference type="AlphaFoldDB" id="A0A377D5T7"/>
<dbReference type="GO" id="GO:0005886">
    <property type="term" value="C:plasma membrane"/>
    <property type="evidence" value="ECO:0007669"/>
    <property type="project" value="TreeGrafter"/>
</dbReference>
<dbReference type="GO" id="GO:0005975">
    <property type="term" value="P:carbohydrate metabolic process"/>
    <property type="evidence" value="ECO:0007669"/>
    <property type="project" value="InterPro"/>
</dbReference>
<accession>A0A377D5T7</accession>
<dbReference type="Proteomes" id="UP000254174">
    <property type="component" value="Unassembled WGS sequence"/>
</dbReference>
<organism evidence="2 3">
    <name type="scientific">Escherichia coli</name>
    <dbReference type="NCBI Taxonomy" id="562"/>
    <lineage>
        <taxon>Bacteria</taxon>
        <taxon>Pseudomonadati</taxon>
        <taxon>Pseudomonadota</taxon>
        <taxon>Gammaproteobacteria</taxon>
        <taxon>Enterobacterales</taxon>
        <taxon>Enterobacteriaceae</taxon>
        <taxon>Escherichia</taxon>
    </lineage>
</organism>
<dbReference type="GO" id="GO:2001059">
    <property type="term" value="P:D-tagatose 6-phosphate catabolic process"/>
    <property type="evidence" value="ECO:0007669"/>
    <property type="project" value="UniProtKB-UniPathway"/>
</dbReference>
<proteinExistence type="predicted"/>
<reference evidence="2 3" key="1">
    <citation type="submission" date="2018-06" db="EMBL/GenBank/DDBJ databases">
        <authorList>
            <consortium name="Pathogen Informatics"/>
            <person name="Doyle S."/>
        </authorList>
    </citation>
    <scope>NUCLEOTIDE SEQUENCE [LARGE SCALE GENOMIC DNA]</scope>
    <source>
        <strain evidence="2 3">NCTC7922</strain>
    </source>
</reference>
<gene>
    <name evidence="2" type="primary">gatZ_3</name>
    <name evidence="2" type="ORF">NCTC7922_02870</name>
</gene>
<keyword evidence="2" id="KW-0418">Kinase</keyword>
<dbReference type="SUPFAM" id="SSF51569">
    <property type="entry name" value="Aldolase"/>
    <property type="match status" value="1"/>
</dbReference>
<dbReference type="GO" id="GO:0009024">
    <property type="term" value="F:tagatose-6-phosphate kinase activity"/>
    <property type="evidence" value="ECO:0007669"/>
    <property type="project" value="UniProtKB-EC"/>
</dbReference>
<dbReference type="Gene3D" id="3.20.20.70">
    <property type="entry name" value="Aldolase class I"/>
    <property type="match status" value="1"/>
</dbReference>
<dbReference type="PANTHER" id="PTHR32502">
    <property type="entry name" value="N-ACETYLGALACTOSAMINE PERMEASE II COMPONENT-RELATED"/>
    <property type="match status" value="1"/>
</dbReference>